<dbReference type="PANTHER" id="PTHR30353:SF15">
    <property type="entry name" value="INNER MEMBRANE PROTEIN YABI"/>
    <property type="match status" value="1"/>
</dbReference>
<accession>A0A3E1RAJ2</accession>
<comment type="similarity">
    <text evidence="1">Belongs to the DedA family.</text>
</comment>
<dbReference type="InterPro" id="IPR032818">
    <property type="entry name" value="DedA-like"/>
</dbReference>
<dbReference type="Proteomes" id="UP000260665">
    <property type="component" value="Unassembled WGS sequence"/>
</dbReference>
<dbReference type="AlphaFoldDB" id="A0A3E1RAJ2"/>
<comment type="subcellular location">
    <subcellularLocation>
        <location evidence="1">Cell membrane</location>
        <topology evidence="1">Multi-pass membrane protein</topology>
    </subcellularLocation>
</comment>
<evidence type="ECO:0000313" key="3">
    <source>
        <dbReference type="Proteomes" id="UP000260665"/>
    </source>
</evidence>
<protein>
    <recommendedName>
        <fullName evidence="4">DedA family protein</fullName>
    </recommendedName>
</protein>
<keyword evidence="3" id="KW-1185">Reference proteome</keyword>
<proteinExistence type="inferred from homology"/>
<reference evidence="2 3" key="1">
    <citation type="submission" date="2018-05" db="EMBL/GenBank/DDBJ databases">
        <title>Rhodoferax soyangensis sp.nov., isolated from an oligotrophic freshwater lake.</title>
        <authorList>
            <person name="Park M."/>
        </authorList>
    </citation>
    <scope>NUCLEOTIDE SEQUENCE [LARGE SCALE GENOMIC DNA]</scope>
    <source>
        <strain evidence="2 3">IMCC26218</strain>
    </source>
</reference>
<evidence type="ECO:0008006" key="4">
    <source>
        <dbReference type="Google" id="ProtNLM"/>
    </source>
</evidence>
<name>A0A3E1RAJ2_9BURK</name>
<dbReference type="PANTHER" id="PTHR30353">
    <property type="entry name" value="INNER MEMBRANE PROTEIN DEDA-RELATED"/>
    <property type="match status" value="1"/>
</dbReference>
<sequence length="128" mass="13205">MSSLNDLLLTGLLNYGSAVLGGTLFLAALGLPLPATMLLLAAGAFSQQGIVDMQTGGFAAMTGAIAGDGCSYLLGRYGLAHLASLPGLVAVHATLAPHSRASRIFFRWAGWSVLLTRFAFTPLSLPVN</sequence>
<organism evidence="2 3">
    <name type="scientific">Rhodoferax lacus</name>
    <dbReference type="NCBI Taxonomy" id="2184758"/>
    <lineage>
        <taxon>Bacteria</taxon>
        <taxon>Pseudomonadati</taxon>
        <taxon>Pseudomonadota</taxon>
        <taxon>Betaproteobacteria</taxon>
        <taxon>Burkholderiales</taxon>
        <taxon>Comamonadaceae</taxon>
        <taxon>Rhodoferax</taxon>
    </lineage>
</organism>
<keyword evidence="1" id="KW-1003">Cell membrane</keyword>
<evidence type="ECO:0000256" key="1">
    <source>
        <dbReference type="RuleBase" id="RU367016"/>
    </source>
</evidence>
<keyword evidence="1" id="KW-0472">Membrane</keyword>
<evidence type="ECO:0000313" key="2">
    <source>
        <dbReference type="EMBL" id="RFO96378.1"/>
    </source>
</evidence>
<comment type="caution">
    <text evidence="2">The sequence shown here is derived from an EMBL/GenBank/DDBJ whole genome shotgun (WGS) entry which is preliminary data.</text>
</comment>
<dbReference type="EMBL" id="QFZK01000008">
    <property type="protein sequence ID" value="RFO96378.1"/>
    <property type="molecule type" value="Genomic_DNA"/>
</dbReference>
<gene>
    <name evidence="2" type="ORF">DIC66_13815</name>
</gene>
<dbReference type="GO" id="GO:0005886">
    <property type="term" value="C:plasma membrane"/>
    <property type="evidence" value="ECO:0007669"/>
    <property type="project" value="UniProtKB-SubCell"/>
</dbReference>